<comment type="caution">
    <text evidence="3">The sequence shown here is derived from an EMBL/GenBank/DDBJ whole genome shotgun (WGS) entry which is preliminary data.</text>
</comment>
<keyword evidence="3" id="KW-0255">Endonuclease</keyword>
<accession>A0ABW5Z032</accession>
<keyword evidence="1" id="KW-0812">Transmembrane</keyword>
<keyword evidence="3" id="KW-0540">Nuclease</keyword>
<gene>
    <name evidence="3" type="ORF">ACFS6I_18470</name>
</gene>
<protein>
    <submittedName>
        <fullName evidence="3">Endonuclease/exonuclease/phosphatase family protein</fullName>
    </submittedName>
</protein>
<dbReference type="SUPFAM" id="SSF56219">
    <property type="entry name" value="DNase I-like"/>
    <property type="match status" value="1"/>
</dbReference>
<feature type="transmembrane region" description="Helical" evidence="1">
    <location>
        <begin position="43"/>
        <end position="65"/>
    </location>
</feature>
<dbReference type="Pfam" id="PF03372">
    <property type="entry name" value="Exo_endo_phos"/>
    <property type="match status" value="1"/>
</dbReference>
<dbReference type="Proteomes" id="UP001597509">
    <property type="component" value="Unassembled WGS sequence"/>
</dbReference>
<dbReference type="InterPro" id="IPR036691">
    <property type="entry name" value="Endo/exonu/phosph_ase_sf"/>
</dbReference>
<dbReference type="CDD" id="cd09084">
    <property type="entry name" value="EEP-2"/>
    <property type="match status" value="1"/>
</dbReference>
<dbReference type="InterPro" id="IPR005135">
    <property type="entry name" value="Endo/exonuclease/phosphatase"/>
</dbReference>
<keyword evidence="4" id="KW-1185">Reference proteome</keyword>
<keyword evidence="3" id="KW-0378">Hydrolase</keyword>
<evidence type="ECO:0000313" key="4">
    <source>
        <dbReference type="Proteomes" id="UP001597509"/>
    </source>
</evidence>
<evidence type="ECO:0000259" key="2">
    <source>
        <dbReference type="Pfam" id="PF03372"/>
    </source>
</evidence>
<keyword evidence="1" id="KW-1133">Transmembrane helix</keyword>
<dbReference type="GO" id="GO:0004519">
    <property type="term" value="F:endonuclease activity"/>
    <property type="evidence" value="ECO:0007669"/>
    <property type="project" value="UniProtKB-KW"/>
</dbReference>
<dbReference type="RefSeq" id="WP_380922854.1">
    <property type="nucleotide sequence ID" value="NZ_JBHUPE010000007.1"/>
</dbReference>
<organism evidence="3 4">
    <name type="scientific">Sphingobacterium anhuiense</name>
    <dbReference type="NCBI Taxonomy" id="493780"/>
    <lineage>
        <taxon>Bacteria</taxon>
        <taxon>Pseudomonadati</taxon>
        <taxon>Bacteroidota</taxon>
        <taxon>Sphingobacteriia</taxon>
        <taxon>Sphingobacteriales</taxon>
        <taxon>Sphingobacteriaceae</taxon>
        <taxon>Sphingobacterium</taxon>
    </lineage>
</organism>
<feature type="domain" description="Endonuclease/exonuclease/phosphatase" evidence="2">
    <location>
        <begin position="109"/>
        <end position="342"/>
    </location>
</feature>
<evidence type="ECO:0000313" key="3">
    <source>
        <dbReference type="EMBL" id="MFD2905920.1"/>
    </source>
</evidence>
<dbReference type="PANTHER" id="PTHR14859">
    <property type="entry name" value="CALCOFLUOR WHITE HYPERSENSITIVE PROTEIN PRECURSOR"/>
    <property type="match status" value="1"/>
</dbReference>
<name>A0ABW5Z032_9SPHI</name>
<sequence length="352" mass="40305">MKNYSEPQPVPIGTLFFKVACILLMVVTSLSFMALYVPPEVFVLFQWIGVLLPLLLLCNLLFLLICLYKRTWYSICPIIALLANFHYYPHKFQMHHQEKENASEIKFATYNVHEFKMIYNISSIEQIAAYLFTNKVNTLCLQEVPEDYTIAELKNKFPSLPYVVVTGGKSKEHQLAILSSYPLDSIATISFPERPNCALFADMTVNNEKIRIGNFHLQTTNWNQVKGNLINPKNTSSSWADALGTISSNFKFRGRQVDSLRHVLDRSPHPLIISGDFNNTPVSYGYKTIKGDLKDAYREAGNGYGYTYRYFMKLFRIDFVLYSGTKIHAENYRTGSIDFSDHLPVLVDLGIQ</sequence>
<feature type="transmembrane region" description="Helical" evidence="1">
    <location>
        <begin position="72"/>
        <end position="89"/>
    </location>
</feature>
<keyword evidence="1" id="KW-0472">Membrane</keyword>
<dbReference type="Gene3D" id="3.60.10.10">
    <property type="entry name" value="Endonuclease/exonuclease/phosphatase"/>
    <property type="match status" value="1"/>
</dbReference>
<reference evidence="4" key="1">
    <citation type="journal article" date="2019" name="Int. J. Syst. Evol. Microbiol.">
        <title>The Global Catalogue of Microorganisms (GCM) 10K type strain sequencing project: providing services to taxonomists for standard genome sequencing and annotation.</title>
        <authorList>
            <consortium name="The Broad Institute Genomics Platform"/>
            <consortium name="The Broad Institute Genome Sequencing Center for Infectious Disease"/>
            <person name="Wu L."/>
            <person name="Ma J."/>
        </authorList>
    </citation>
    <scope>NUCLEOTIDE SEQUENCE [LARGE SCALE GENOMIC DNA]</scope>
    <source>
        <strain evidence="4">KCTC 22209</strain>
    </source>
</reference>
<dbReference type="InterPro" id="IPR051916">
    <property type="entry name" value="GPI-anchor_lipid_remodeler"/>
</dbReference>
<dbReference type="EMBL" id="JBHUPE010000007">
    <property type="protein sequence ID" value="MFD2905920.1"/>
    <property type="molecule type" value="Genomic_DNA"/>
</dbReference>
<evidence type="ECO:0000256" key="1">
    <source>
        <dbReference type="SAM" id="Phobius"/>
    </source>
</evidence>
<feature type="transmembrane region" description="Helical" evidence="1">
    <location>
        <begin position="12"/>
        <end position="37"/>
    </location>
</feature>
<proteinExistence type="predicted"/>
<dbReference type="PANTHER" id="PTHR14859:SF15">
    <property type="entry name" value="ENDONUCLEASE_EXONUCLEASE_PHOSPHATASE DOMAIN-CONTAINING PROTEIN"/>
    <property type="match status" value="1"/>
</dbReference>